<comment type="subcellular location">
    <subcellularLocation>
        <location evidence="1">Cell membrane</location>
        <topology evidence="1">Multi-pass membrane protein</topology>
    </subcellularLocation>
</comment>
<feature type="transmembrane region" description="Helical" evidence="7">
    <location>
        <begin position="373"/>
        <end position="394"/>
    </location>
</feature>
<proteinExistence type="inferred from homology"/>
<dbReference type="AlphaFoldDB" id="H5SBT2"/>
<keyword evidence="4 7" id="KW-1133">Transmembrane helix</keyword>
<dbReference type="EMBL" id="AP011662">
    <property type="protein sequence ID" value="BAL53618.1"/>
    <property type="molecule type" value="Genomic_DNA"/>
</dbReference>
<reference evidence="10" key="1">
    <citation type="journal article" date="2005" name="Environ. Microbiol.">
        <title>Genetic and functional properties of uncultivated thermophilic crenarchaeotes from a subsurface gold mine as revealed by analysis of genome fragments.</title>
        <authorList>
            <person name="Nunoura T."/>
            <person name="Hirayama H."/>
            <person name="Takami H."/>
            <person name="Oida H."/>
            <person name="Nishi S."/>
            <person name="Shimamura S."/>
            <person name="Suzuki Y."/>
            <person name="Inagaki F."/>
            <person name="Takai K."/>
            <person name="Nealson K.H."/>
            <person name="Horikoshi K."/>
        </authorList>
    </citation>
    <scope>NUCLEOTIDE SEQUENCE</scope>
</reference>
<evidence type="ECO:0000256" key="2">
    <source>
        <dbReference type="ARBA" id="ARBA00022475"/>
    </source>
</evidence>
<dbReference type="PANTHER" id="PTHR30572:SF4">
    <property type="entry name" value="ABC TRANSPORTER PERMEASE YTRF"/>
    <property type="match status" value="1"/>
</dbReference>
<keyword evidence="2" id="KW-1003">Cell membrane</keyword>
<organism evidence="10">
    <name type="scientific">uncultured Acidobacteriota bacterium</name>
    <dbReference type="NCBI Taxonomy" id="171953"/>
    <lineage>
        <taxon>Bacteria</taxon>
        <taxon>Pseudomonadati</taxon>
        <taxon>Acidobacteriota</taxon>
        <taxon>environmental samples</taxon>
    </lineage>
</organism>
<dbReference type="PANTHER" id="PTHR30572">
    <property type="entry name" value="MEMBRANE COMPONENT OF TRANSPORTER-RELATED"/>
    <property type="match status" value="1"/>
</dbReference>
<gene>
    <name evidence="10" type="ORF">HGMM_F07F07C29</name>
</gene>
<protein>
    <submittedName>
        <fullName evidence="10">ABC-2 type transport system permease protein</fullName>
    </submittedName>
</protein>
<evidence type="ECO:0000256" key="4">
    <source>
        <dbReference type="ARBA" id="ARBA00022989"/>
    </source>
</evidence>
<feature type="domain" description="MacB-like periplasmic core" evidence="9">
    <location>
        <begin position="21"/>
        <end position="246"/>
    </location>
</feature>
<dbReference type="GO" id="GO:0022857">
    <property type="term" value="F:transmembrane transporter activity"/>
    <property type="evidence" value="ECO:0007669"/>
    <property type="project" value="TreeGrafter"/>
</dbReference>
<sequence>MRVMEAIKVALDAIWAHKLRSFLTLLGVIIGVATVILVVMGIEGFNAYFNDRIADLGANAFAVRKFGFITSWEDFIKQNKRNKDITFDDLRAILENPRRHYVRDAAAEVTTIGQVKYGAQTLQDVRITGVSFNMGEIDRLGIAEGRYLTREEEERSRAVCIVGADIVKEFFPSVDPLGREIRIAGLPFRIVGVAEEQGTIFGQPQDNFVIIPISTFRKVFSTRRSIGIRVAATSADDIPRAVDEVRMVLRARRHLKYDEEDNFGIITAEAINSFREKMLGTIQMATIGLASISLLVGGIVIMNIMLVSVTERTREIGIRKSVGARRHDILLQFLSESVTLAMIGGAIGILLAYGLGKLAAALFEVRMELPVDWTVLAVAIAGSVGLISGVYPAYKAARLDPVEALRAE</sequence>
<evidence type="ECO:0000256" key="1">
    <source>
        <dbReference type="ARBA" id="ARBA00004651"/>
    </source>
</evidence>
<dbReference type="GO" id="GO:0005886">
    <property type="term" value="C:plasma membrane"/>
    <property type="evidence" value="ECO:0007669"/>
    <property type="project" value="UniProtKB-SubCell"/>
</dbReference>
<evidence type="ECO:0000259" key="8">
    <source>
        <dbReference type="Pfam" id="PF02687"/>
    </source>
</evidence>
<dbReference type="InterPro" id="IPR003838">
    <property type="entry name" value="ABC3_permease_C"/>
</dbReference>
<keyword evidence="5 7" id="KW-0472">Membrane</keyword>
<feature type="transmembrane region" description="Helical" evidence="7">
    <location>
        <begin position="21"/>
        <end position="42"/>
    </location>
</feature>
<evidence type="ECO:0000256" key="6">
    <source>
        <dbReference type="ARBA" id="ARBA00038076"/>
    </source>
</evidence>
<reference evidence="10" key="2">
    <citation type="journal article" date="2012" name="PLoS ONE">
        <title>A Deeply Branching Thermophilic Bacterium with an Ancient Acetyl-CoA Pathway Dominates a Subsurface Ecosystem.</title>
        <authorList>
            <person name="Takami H."/>
            <person name="Noguchi H."/>
            <person name="Takaki Y."/>
            <person name="Uchiyama I."/>
            <person name="Toyoda A."/>
            <person name="Nishi S."/>
            <person name="Chee G.-J."/>
            <person name="Arai W."/>
            <person name="Nunoura T."/>
            <person name="Itoh T."/>
            <person name="Hattori M."/>
            <person name="Takai K."/>
        </authorList>
    </citation>
    <scope>NUCLEOTIDE SEQUENCE</scope>
</reference>
<name>H5SBT2_9BACT</name>
<evidence type="ECO:0000259" key="9">
    <source>
        <dbReference type="Pfam" id="PF12704"/>
    </source>
</evidence>
<feature type="transmembrane region" description="Helical" evidence="7">
    <location>
        <begin position="329"/>
        <end position="353"/>
    </location>
</feature>
<feature type="domain" description="ABC3 transporter permease C-terminal" evidence="8">
    <location>
        <begin position="289"/>
        <end position="401"/>
    </location>
</feature>
<evidence type="ECO:0000313" key="10">
    <source>
        <dbReference type="EMBL" id="BAL53618.1"/>
    </source>
</evidence>
<accession>H5SBT2</accession>
<evidence type="ECO:0000256" key="5">
    <source>
        <dbReference type="ARBA" id="ARBA00023136"/>
    </source>
</evidence>
<dbReference type="InterPro" id="IPR050250">
    <property type="entry name" value="Macrolide_Exporter_MacB"/>
</dbReference>
<evidence type="ECO:0000256" key="7">
    <source>
        <dbReference type="SAM" id="Phobius"/>
    </source>
</evidence>
<evidence type="ECO:0000256" key="3">
    <source>
        <dbReference type="ARBA" id="ARBA00022692"/>
    </source>
</evidence>
<keyword evidence="3 7" id="KW-0812">Transmembrane</keyword>
<feature type="transmembrane region" description="Helical" evidence="7">
    <location>
        <begin position="284"/>
        <end position="309"/>
    </location>
</feature>
<dbReference type="Pfam" id="PF12704">
    <property type="entry name" value="MacB_PCD"/>
    <property type="match status" value="1"/>
</dbReference>
<dbReference type="InterPro" id="IPR025857">
    <property type="entry name" value="MacB_PCD"/>
</dbReference>
<comment type="similarity">
    <text evidence="6">Belongs to the ABC-4 integral membrane protein family.</text>
</comment>
<dbReference type="Pfam" id="PF02687">
    <property type="entry name" value="FtsX"/>
    <property type="match status" value="1"/>
</dbReference>